<organism evidence="1 2">
    <name type="scientific">Aureispira anguillae</name>
    <dbReference type="NCBI Taxonomy" id="2864201"/>
    <lineage>
        <taxon>Bacteria</taxon>
        <taxon>Pseudomonadati</taxon>
        <taxon>Bacteroidota</taxon>
        <taxon>Saprospiria</taxon>
        <taxon>Saprospirales</taxon>
        <taxon>Saprospiraceae</taxon>
        <taxon>Aureispira</taxon>
    </lineage>
</organism>
<keyword evidence="2" id="KW-1185">Reference proteome</keyword>
<reference evidence="1" key="1">
    <citation type="submission" date="2022-09" db="EMBL/GenBank/DDBJ databases">
        <title>Aureispira anguillicida sp. nov., isolated from Leptocephalus of Japanese eel Anguilla japonica.</title>
        <authorList>
            <person name="Yuasa K."/>
            <person name="Mekata T."/>
            <person name="Ikunari K."/>
        </authorList>
    </citation>
    <scope>NUCLEOTIDE SEQUENCE</scope>
    <source>
        <strain evidence="1">EL160426</strain>
    </source>
</reference>
<evidence type="ECO:0000313" key="2">
    <source>
        <dbReference type="Proteomes" id="UP001060919"/>
    </source>
</evidence>
<protein>
    <submittedName>
        <fullName evidence="1">Uncharacterized protein</fullName>
    </submittedName>
</protein>
<proteinExistence type="predicted"/>
<sequence length="137" mass="16462">MKVCLFIVHTVAIVYLFCGCSNKVKLNKIVQKYKFCTDTIITFYSGKEWEGLRFVNRFEYYWGENKDLKVRGPITYYYKKHIGKGSIIKLNDTKWIISKFQYQRHIEISRPFKKGRAYPTPEYYNVRLTLKQMCTNK</sequence>
<dbReference type="KEGG" id="aup:AsAng_0022030"/>
<evidence type="ECO:0000313" key="1">
    <source>
        <dbReference type="EMBL" id="BDS11489.1"/>
    </source>
</evidence>
<gene>
    <name evidence="1" type="ORF">AsAng_0022030</name>
</gene>
<dbReference type="RefSeq" id="WP_264792662.1">
    <property type="nucleotide sequence ID" value="NZ_AP026867.1"/>
</dbReference>
<dbReference type="PROSITE" id="PS51257">
    <property type="entry name" value="PROKAR_LIPOPROTEIN"/>
    <property type="match status" value="1"/>
</dbReference>
<dbReference type="EMBL" id="AP026867">
    <property type="protein sequence ID" value="BDS11489.1"/>
    <property type="molecule type" value="Genomic_DNA"/>
</dbReference>
<dbReference type="Proteomes" id="UP001060919">
    <property type="component" value="Chromosome"/>
</dbReference>
<accession>A0A915YE82</accession>
<dbReference type="AlphaFoldDB" id="A0A915YE82"/>
<name>A0A915YE82_9BACT</name>